<keyword evidence="4" id="KW-0808">Transferase</keyword>
<evidence type="ECO:0000259" key="12">
    <source>
        <dbReference type="PROSITE" id="PS51480"/>
    </source>
</evidence>
<comment type="caution">
    <text evidence="14">The sequence shown here is derived from an EMBL/GenBank/DDBJ whole genome shotgun (WGS) entry which is preliminary data.</text>
</comment>
<comment type="catalytic activity">
    <reaction evidence="9">
        <text>D-glyceraldehyde + ATP = D-glyceraldehyde 3-phosphate + ADP + H(+)</text>
        <dbReference type="Rhea" id="RHEA:13941"/>
        <dbReference type="ChEBI" id="CHEBI:15378"/>
        <dbReference type="ChEBI" id="CHEBI:17378"/>
        <dbReference type="ChEBI" id="CHEBI:30616"/>
        <dbReference type="ChEBI" id="CHEBI:59776"/>
        <dbReference type="ChEBI" id="CHEBI:456216"/>
        <dbReference type="EC" id="2.7.1.28"/>
    </reaction>
</comment>
<dbReference type="PROSITE" id="PS51481">
    <property type="entry name" value="DHAK"/>
    <property type="match status" value="1"/>
</dbReference>
<dbReference type="SMART" id="SM01120">
    <property type="entry name" value="Dak2"/>
    <property type="match status" value="1"/>
</dbReference>
<evidence type="ECO:0000256" key="1">
    <source>
        <dbReference type="ARBA" id="ARBA00003264"/>
    </source>
</evidence>
<feature type="region of interest" description="Disordered" evidence="11">
    <location>
        <begin position="430"/>
        <end position="472"/>
    </location>
</feature>
<dbReference type="PROSITE" id="PS51480">
    <property type="entry name" value="DHAL"/>
    <property type="match status" value="1"/>
</dbReference>
<dbReference type="STRING" id="93625.A0A409XUM1"/>
<evidence type="ECO:0000256" key="6">
    <source>
        <dbReference type="ARBA" id="ARBA00022777"/>
    </source>
</evidence>
<proteinExistence type="inferred from homology"/>
<dbReference type="PANTHER" id="PTHR28629">
    <property type="entry name" value="TRIOKINASE/FMN CYCLASE"/>
    <property type="match status" value="1"/>
</dbReference>
<keyword evidence="7" id="KW-0319">Glycerol metabolism</keyword>
<dbReference type="EMBL" id="NHYD01000325">
    <property type="protein sequence ID" value="PPQ94505.1"/>
    <property type="molecule type" value="Genomic_DNA"/>
</dbReference>
<evidence type="ECO:0000313" key="15">
    <source>
        <dbReference type="Proteomes" id="UP000283269"/>
    </source>
</evidence>
<name>A0A409XUM1_PSICY</name>
<accession>A0A409XUM1</accession>
<dbReference type="Gene3D" id="3.40.50.10440">
    <property type="entry name" value="Dihydroxyacetone kinase, domain 1"/>
    <property type="match status" value="1"/>
</dbReference>
<evidence type="ECO:0000256" key="10">
    <source>
        <dbReference type="ARBA" id="ARBA00048898"/>
    </source>
</evidence>
<feature type="compositionally biased region" description="Basic and acidic residues" evidence="11">
    <location>
        <begin position="644"/>
        <end position="653"/>
    </location>
</feature>
<keyword evidence="15" id="KW-1185">Reference proteome</keyword>
<dbReference type="InterPro" id="IPR036117">
    <property type="entry name" value="DhaL_dom_sf"/>
</dbReference>
<evidence type="ECO:0008006" key="16">
    <source>
        <dbReference type="Google" id="ProtNLM"/>
    </source>
</evidence>
<evidence type="ECO:0000256" key="9">
    <source>
        <dbReference type="ARBA" id="ARBA00047974"/>
    </source>
</evidence>
<dbReference type="InParanoid" id="A0A409XUM1"/>
<comment type="function">
    <text evidence="1">Catalyzes both the phosphorylation of dihydroxyacetone and of glyceraldehyde.</text>
</comment>
<evidence type="ECO:0000259" key="13">
    <source>
        <dbReference type="PROSITE" id="PS51481"/>
    </source>
</evidence>
<reference evidence="14 15" key="1">
    <citation type="journal article" date="2018" name="Evol. Lett.">
        <title>Horizontal gene cluster transfer increased hallucinogenic mushroom diversity.</title>
        <authorList>
            <person name="Reynolds H.T."/>
            <person name="Vijayakumar V."/>
            <person name="Gluck-Thaler E."/>
            <person name="Korotkin H.B."/>
            <person name="Matheny P.B."/>
            <person name="Slot J.C."/>
        </authorList>
    </citation>
    <scope>NUCLEOTIDE SEQUENCE [LARGE SCALE GENOMIC DNA]</scope>
    <source>
        <strain evidence="14 15">2631</strain>
    </source>
</reference>
<dbReference type="Pfam" id="PF02733">
    <property type="entry name" value="Dak1"/>
    <property type="match status" value="2"/>
</dbReference>
<evidence type="ECO:0000256" key="2">
    <source>
        <dbReference type="ARBA" id="ARBA00004778"/>
    </source>
</evidence>
<evidence type="ECO:0000256" key="4">
    <source>
        <dbReference type="ARBA" id="ARBA00022679"/>
    </source>
</evidence>
<gene>
    <name evidence="14" type="ORF">CVT25_014159</name>
</gene>
<feature type="domain" description="DhaL" evidence="12">
    <location>
        <begin position="474"/>
        <end position="726"/>
    </location>
</feature>
<evidence type="ECO:0000256" key="8">
    <source>
        <dbReference type="ARBA" id="ARBA00022840"/>
    </source>
</evidence>
<keyword evidence="5" id="KW-0547">Nucleotide-binding</keyword>
<dbReference type="InterPro" id="IPR004007">
    <property type="entry name" value="DhaL_dom"/>
</dbReference>
<evidence type="ECO:0000256" key="5">
    <source>
        <dbReference type="ARBA" id="ARBA00022741"/>
    </source>
</evidence>
<dbReference type="Proteomes" id="UP000283269">
    <property type="component" value="Unassembled WGS sequence"/>
</dbReference>
<dbReference type="GO" id="GO:0019588">
    <property type="term" value="P:anaerobic glycerol catabolic process"/>
    <property type="evidence" value="ECO:0007669"/>
    <property type="project" value="UniProtKB-UniPathway"/>
</dbReference>
<dbReference type="GO" id="GO:0050354">
    <property type="term" value="F:triokinase activity"/>
    <property type="evidence" value="ECO:0007669"/>
    <property type="project" value="UniProtKB-EC"/>
</dbReference>
<dbReference type="InterPro" id="IPR004006">
    <property type="entry name" value="DhaK_dom"/>
</dbReference>
<dbReference type="GO" id="GO:0005524">
    <property type="term" value="F:ATP binding"/>
    <property type="evidence" value="ECO:0007669"/>
    <property type="project" value="UniProtKB-KW"/>
</dbReference>
<keyword evidence="8" id="KW-0067">ATP-binding</keyword>
<comment type="pathway">
    <text evidence="2">Polyol metabolism; glycerol fermentation; glycerone phosphate from glycerol (oxidative route): step 2/2.</text>
</comment>
<feature type="compositionally biased region" description="Basic and acidic residues" evidence="11">
    <location>
        <begin position="118"/>
        <end position="129"/>
    </location>
</feature>
<evidence type="ECO:0000313" key="14">
    <source>
        <dbReference type="EMBL" id="PPQ94505.1"/>
    </source>
</evidence>
<dbReference type="GO" id="GO:0005829">
    <property type="term" value="C:cytosol"/>
    <property type="evidence" value="ECO:0007669"/>
    <property type="project" value="TreeGrafter"/>
</dbReference>
<protein>
    <recommendedName>
        <fullName evidence="16">Dihydroxyacetone kinase</fullName>
    </recommendedName>
</protein>
<dbReference type="FunFam" id="3.30.1180.20:FF:000001">
    <property type="entry name" value="Dihydroxyacetone kinase 1"/>
    <property type="match status" value="1"/>
</dbReference>
<dbReference type="UniPathway" id="UPA00617">
    <property type="reaction ID" value="UER00669"/>
</dbReference>
<dbReference type="Gene3D" id="3.30.1180.20">
    <property type="entry name" value="Dihydroxyacetone kinase, domain 2"/>
    <property type="match status" value="1"/>
</dbReference>
<dbReference type="Pfam" id="PF02734">
    <property type="entry name" value="Dak2"/>
    <property type="match status" value="2"/>
</dbReference>
<evidence type="ECO:0000256" key="11">
    <source>
        <dbReference type="SAM" id="MobiDB-lite"/>
    </source>
</evidence>
<dbReference type="Gene3D" id="1.25.40.340">
    <property type="match status" value="1"/>
</dbReference>
<organism evidence="14 15">
    <name type="scientific">Psilocybe cyanescens</name>
    <dbReference type="NCBI Taxonomy" id="93625"/>
    <lineage>
        <taxon>Eukaryota</taxon>
        <taxon>Fungi</taxon>
        <taxon>Dikarya</taxon>
        <taxon>Basidiomycota</taxon>
        <taxon>Agaricomycotina</taxon>
        <taxon>Agaricomycetes</taxon>
        <taxon>Agaricomycetidae</taxon>
        <taxon>Agaricales</taxon>
        <taxon>Agaricineae</taxon>
        <taxon>Strophariaceae</taxon>
        <taxon>Psilocybe</taxon>
    </lineage>
</organism>
<comment type="similarity">
    <text evidence="3">Belongs to the dihydroxyacetone kinase (DAK) family.</text>
</comment>
<feature type="region of interest" description="Disordered" evidence="11">
    <location>
        <begin position="629"/>
        <end position="658"/>
    </location>
</feature>
<dbReference type="PANTHER" id="PTHR28629:SF14">
    <property type="entry name" value="DIHYDROXYACETONE KINASE 1"/>
    <property type="match status" value="1"/>
</dbReference>
<feature type="domain" description="DhaK" evidence="13">
    <location>
        <begin position="9"/>
        <end position="421"/>
    </location>
</feature>
<sequence>MNTKHLYDSADGLVLKSLRGAVALNPGVLLHEPSKTVYINPSLSSPKHTHNHKRRQVAVISGGGSGHEPAHAGYTGRGMLSAAVAGEVFASPSARQILKALELASRASASAGTCPGKGTREGEGEREGAEDNTEEGASTLDVLAIINNYTGDILNFGLAIEKARAALPGVRIARVVVADDVSLLPQNRHTNTGTSTTTNAPTKLVGPRGLAANILVCKLLGALAESGASLDVVHALGNAVVRNLRSVGVGLEHCHVPGREREREQGVLGARECEVGLGLHNEPGVRRREIGAPGELVGEMVGMLLRAGAGAWAEEDERRLVDDCRAGVVLFINNLGGMSQLEMGAVVDDALRQFAVHGIRPKRVYCAAYMTSLNAPGFSISILNITGTMRAFRATVGREVGVGTDISIEDLLDAPTDAYAWVGARTNWSAQEESPTEDAAATLSRATNSDDGVQGAVPSDTGPIPPADQRNRNTAVHGAIRAACRRVIDVHAQLTEFDTIVGDGDCGDTFKAGASAIMNALDNGPLAGQTDIAAVVYGIAEILEDAMGGTIGALLAIFFHALAVSLSTNRTVGGQLLVGHGGAEELVPWGKALQDAKNTLSRYTPAEVGDRTIIDALGPFCTYMAQTKTQSTHVGPGPGDGNEYENKTERKEGQPGNERSLAIFAEAVRQARMGAERTRGMTAHLGRAAYVGVGSSSSTSAAASALDLPPDPGAWGICAVLEGLLDGIKSELRG</sequence>
<dbReference type="GO" id="GO:0004371">
    <property type="term" value="F:glycerone kinase activity"/>
    <property type="evidence" value="ECO:0007669"/>
    <property type="project" value="UniProtKB-EC"/>
</dbReference>
<feature type="region of interest" description="Disordered" evidence="11">
    <location>
        <begin position="109"/>
        <end position="135"/>
    </location>
</feature>
<dbReference type="SUPFAM" id="SSF82549">
    <property type="entry name" value="DAK1/DegV-like"/>
    <property type="match status" value="2"/>
</dbReference>
<comment type="catalytic activity">
    <reaction evidence="10">
        <text>dihydroxyacetone + ATP = dihydroxyacetone phosphate + ADP + H(+)</text>
        <dbReference type="Rhea" id="RHEA:15773"/>
        <dbReference type="ChEBI" id="CHEBI:15378"/>
        <dbReference type="ChEBI" id="CHEBI:16016"/>
        <dbReference type="ChEBI" id="CHEBI:30616"/>
        <dbReference type="ChEBI" id="CHEBI:57642"/>
        <dbReference type="ChEBI" id="CHEBI:456216"/>
        <dbReference type="EC" id="2.7.1.29"/>
    </reaction>
</comment>
<dbReference type="SUPFAM" id="SSF101473">
    <property type="entry name" value="DhaL-like"/>
    <property type="match status" value="1"/>
</dbReference>
<keyword evidence="6" id="KW-0418">Kinase</keyword>
<dbReference type="AlphaFoldDB" id="A0A409XUM1"/>
<evidence type="ECO:0000256" key="7">
    <source>
        <dbReference type="ARBA" id="ARBA00022798"/>
    </source>
</evidence>
<evidence type="ECO:0000256" key="3">
    <source>
        <dbReference type="ARBA" id="ARBA00008757"/>
    </source>
</evidence>
<dbReference type="OrthoDB" id="1724672at2759"/>
<dbReference type="InterPro" id="IPR050861">
    <property type="entry name" value="Dihydroxyacetone_Kinase"/>
</dbReference>